<dbReference type="KEGG" id="ssan:NX02_08345"/>
<dbReference type="PANTHER" id="PTHR45825:SF11">
    <property type="entry name" value="ALPHA AMYLASE DOMAIN-CONTAINING PROTEIN"/>
    <property type="match status" value="1"/>
</dbReference>
<evidence type="ECO:0000256" key="4">
    <source>
        <dbReference type="ARBA" id="ARBA00010281"/>
    </source>
</evidence>
<evidence type="ECO:0000256" key="6">
    <source>
        <dbReference type="ARBA" id="ARBA00022679"/>
    </source>
</evidence>
<protein>
    <recommendedName>
        <fullName evidence="8">Glycogen synthase</fullName>
        <ecNumber evidence="8">2.4.1.21</ecNumber>
    </recommendedName>
    <alternativeName>
        <fullName evidence="8">Starch [bacterial glycogen] synthase</fullName>
    </alternativeName>
</protein>
<comment type="catalytic activity">
    <reaction evidence="1 8">
        <text>[(1-&gt;4)-alpha-D-glucosyl](n) + ADP-alpha-D-glucose = [(1-&gt;4)-alpha-D-glucosyl](n+1) + ADP + H(+)</text>
        <dbReference type="Rhea" id="RHEA:18189"/>
        <dbReference type="Rhea" id="RHEA-COMP:9584"/>
        <dbReference type="Rhea" id="RHEA-COMP:9587"/>
        <dbReference type="ChEBI" id="CHEBI:15378"/>
        <dbReference type="ChEBI" id="CHEBI:15444"/>
        <dbReference type="ChEBI" id="CHEBI:57498"/>
        <dbReference type="ChEBI" id="CHEBI:456216"/>
        <dbReference type="EC" id="2.4.1.21"/>
    </reaction>
</comment>
<evidence type="ECO:0000256" key="7">
    <source>
        <dbReference type="ARBA" id="ARBA00023056"/>
    </source>
</evidence>
<evidence type="ECO:0000313" key="11">
    <source>
        <dbReference type="EMBL" id="AHE53393.1"/>
    </source>
</evidence>
<keyword evidence="5 8" id="KW-0328">Glycosyltransferase</keyword>
<dbReference type="UniPathway" id="UPA00164"/>
<organism evidence="11 12">
    <name type="scientific">Sphingomonas sanxanigenens DSM 19645 = NX02</name>
    <dbReference type="NCBI Taxonomy" id="1123269"/>
    <lineage>
        <taxon>Bacteria</taxon>
        <taxon>Pseudomonadati</taxon>
        <taxon>Pseudomonadota</taxon>
        <taxon>Alphaproteobacteria</taxon>
        <taxon>Sphingomonadales</taxon>
        <taxon>Sphingomonadaceae</taxon>
        <taxon>Sphingomonas</taxon>
    </lineage>
</organism>
<dbReference type="InterPro" id="IPR013534">
    <property type="entry name" value="Starch_synth_cat_dom"/>
</dbReference>
<dbReference type="GO" id="GO:0009011">
    <property type="term" value="F:alpha-1,4-glucan glucosyltransferase (ADP-glucose donor) activity"/>
    <property type="evidence" value="ECO:0007669"/>
    <property type="project" value="UniProtKB-UniRule"/>
</dbReference>
<keyword evidence="7 8" id="KW-0320">Glycogen biosynthesis</keyword>
<dbReference type="PATRIC" id="fig|1123269.5.peg.1635"/>
<evidence type="ECO:0000256" key="5">
    <source>
        <dbReference type="ARBA" id="ARBA00022676"/>
    </source>
</evidence>
<dbReference type="NCBIfam" id="NF001899">
    <property type="entry name" value="PRK00654.1-2"/>
    <property type="match status" value="1"/>
</dbReference>
<evidence type="ECO:0000256" key="1">
    <source>
        <dbReference type="ARBA" id="ARBA00001478"/>
    </source>
</evidence>
<dbReference type="GO" id="GO:0004373">
    <property type="term" value="F:alpha-1,4-glucan glucosyltransferase (UDP-glucose donor) activity"/>
    <property type="evidence" value="ECO:0007669"/>
    <property type="project" value="InterPro"/>
</dbReference>
<feature type="domain" description="Starch synthase catalytic" evidence="10">
    <location>
        <begin position="1"/>
        <end position="215"/>
    </location>
</feature>
<comment type="pathway">
    <text evidence="3 8">Glycan biosynthesis; glycogen biosynthesis.</text>
</comment>
<feature type="domain" description="Glycosyl transferase family 1" evidence="9">
    <location>
        <begin position="270"/>
        <end position="417"/>
    </location>
</feature>
<dbReference type="InterPro" id="IPR001296">
    <property type="entry name" value="Glyco_trans_1"/>
</dbReference>
<dbReference type="EMBL" id="CP006644">
    <property type="protein sequence ID" value="AHE53393.1"/>
    <property type="molecule type" value="Genomic_DNA"/>
</dbReference>
<dbReference type="InterPro" id="IPR011835">
    <property type="entry name" value="GS/SS"/>
</dbReference>
<dbReference type="Pfam" id="PF00534">
    <property type="entry name" value="Glycos_transf_1"/>
    <property type="match status" value="1"/>
</dbReference>
<dbReference type="PANTHER" id="PTHR45825">
    <property type="entry name" value="GRANULE-BOUND STARCH SYNTHASE 1, CHLOROPLASTIC/AMYLOPLASTIC"/>
    <property type="match status" value="1"/>
</dbReference>
<dbReference type="HOGENOM" id="CLU_009583_18_4_5"/>
<dbReference type="CDD" id="cd03791">
    <property type="entry name" value="GT5_Glycogen_synthase_DULL1-like"/>
    <property type="match status" value="1"/>
</dbReference>
<dbReference type="EC" id="2.4.1.21" evidence="8"/>
<dbReference type="Gene3D" id="3.40.50.2000">
    <property type="entry name" value="Glycogen Phosphorylase B"/>
    <property type="match status" value="2"/>
</dbReference>
<keyword evidence="12" id="KW-1185">Reference proteome</keyword>
<comment type="similarity">
    <text evidence="4 8">Belongs to the glycosyltransferase 1 family. Bacterial/plant glycogen synthase subfamily.</text>
</comment>
<gene>
    <name evidence="8" type="primary">glgA</name>
    <name evidence="11" type="ORF">NX02_08345</name>
</gene>
<dbReference type="SUPFAM" id="SSF53756">
    <property type="entry name" value="UDP-Glycosyltransferase/glycogen phosphorylase"/>
    <property type="match status" value="1"/>
</dbReference>
<comment type="function">
    <text evidence="2 8">Synthesizes alpha-1,4-glucan chains using ADP-glucose.</text>
</comment>
<evidence type="ECO:0000259" key="10">
    <source>
        <dbReference type="Pfam" id="PF08323"/>
    </source>
</evidence>
<evidence type="ECO:0000256" key="8">
    <source>
        <dbReference type="HAMAP-Rule" id="MF_00484"/>
    </source>
</evidence>
<dbReference type="GO" id="GO:0005829">
    <property type="term" value="C:cytosol"/>
    <property type="evidence" value="ECO:0007669"/>
    <property type="project" value="TreeGrafter"/>
</dbReference>
<name>W0AAP0_9SPHN</name>
<dbReference type="HAMAP" id="MF_00484">
    <property type="entry name" value="Glycogen_synth"/>
    <property type="match status" value="1"/>
</dbReference>
<evidence type="ECO:0000256" key="2">
    <source>
        <dbReference type="ARBA" id="ARBA00002764"/>
    </source>
</evidence>
<comment type="caution">
    <text evidence="8">Lacks conserved residue(s) required for the propagation of feature annotation.</text>
</comment>
<dbReference type="Pfam" id="PF08323">
    <property type="entry name" value="Glyco_transf_5"/>
    <property type="match status" value="1"/>
</dbReference>
<dbReference type="eggNOG" id="COG0297">
    <property type="taxonomic scope" value="Bacteria"/>
</dbReference>
<keyword evidence="6 8" id="KW-0808">Transferase</keyword>
<dbReference type="GO" id="GO:0005978">
    <property type="term" value="P:glycogen biosynthetic process"/>
    <property type="evidence" value="ECO:0007669"/>
    <property type="project" value="UniProtKB-UniRule"/>
</dbReference>
<evidence type="ECO:0000256" key="3">
    <source>
        <dbReference type="ARBA" id="ARBA00004964"/>
    </source>
</evidence>
<proteinExistence type="inferred from homology"/>
<evidence type="ECO:0000313" key="12">
    <source>
        <dbReference type="Proteomes" id="UP000018851"/>
    </source>
</evidence>
<dbReference type="AlphaFoldDB" id="W0AAP0"/>
<dbReference type="Proteomes" id="UP000018851">
    <property type="component" value="Chromosome"/>
</dbReference>
<dbReference type="NCBIfam" id="TIGR02095">
    <property type="entry name" value="glgA"/>
    <property type="match status" value="1"/>
</dbReference>
<sequence>MAGALPAALARQGVGVTSLVPGYRPVLDALRGGEVVADYPALMGGPAVVRRGSAAGLGMFVLDAPHLYLREGNPYLGPDGRDWPDNPVRFAALSRVAADIAQGRIAAWRPDIVQTHDWQSALTAAYLHFDRPERRPPVVMTIHNLAFQGIFPAYLLETLGLPAAAYAMDGLEYHGSIGFLKAGLVYADHVTTVSPTYAREILTPEGGMGLDGVLATRAGQVSGILNGIDTRVWDPSTDTLIAAPYTAKKPGARAVNKLALQAAFGLPQAPEPFLLGSVGRLTEQKGLDLLIEALPTLLEMGGQFVLLGSGDAPFEDACRAMATAYPDRLACRIGYDESIAHLIQAGSDALVVPSRFEPCGLTQLCALRYGAVPIVARVGGLADTVIDANPAALAARAATGLQFTAGSSAALIDALHRAGELYSDQRLWAAVRRNGLLSDVSWEQAASQYAALFRNLVRKQASA</sequence>
<dbReference type="STRING" id="1123269.NX02_08345"/>
<reference evidence="11 12" key="1">
    <citation type="submission" date="2013-07" db="EMBL/GenBank/DDBJ databases">
        <title>Completed genome of Sphingomonas sanxanigenens NX02.</title>
        <authorList>
            <person name="Ma T."/>
            <person name="Huang H."/>
            <person name="Wu M."/>
            <person name="Li X."/>
            <person name="Li G."/>
        </authorList>
    </citation>
    <scope>NUCLEOTIDE SEQUENCE [LARGE SCALE GENOMIC DNA]</scope>
    <source>
        <strain evidence="11 12">NX02</strain>
    </source>
</reference>
<accession>W0AAP0</accession>
<evidence type="ECO:0000259" key="9">
    <source>
        <dbReference type="Pfam" id="PF00534"/>
    </source>
</evidence>